<organism evidence="1 2">
    <name type="scientific">Coprinopsis marcescibilis</name>
    <name type="common">Agaric fungus</name>
    <name type="synonym">Psathyrella marcescibilis</name>
    <dbReference type="NCBI Taxonomy" id="230819"/>
    <lineage>
        <taxon>Eukaryota</taxon>
        <taxon>Fungi</taxon>
        <taxon>Dikarya</taxon>
        <taxon>Basidiomycota</taxon>
        <taxon>Agaricomycotina</taxon>
        <taxon>Agaricomycetes</taxon>
        <taxon>Agaricomycetidae</taxon>
        <taxon>Agaricales</taxon>
        <taxon>Agaricineae</taxon>
        <taxon>Psathyrellaceae</taxon>
        <taxon>Coprinopsis</taxon>
    </lineage>
</organism>
<protein>
    <submittedName>
        <fullName evidence="1">Uncharacterized protein</fullName>
    </submittedName>
</protein>
<accession>A0A5C3KY39</accession>
<dbReference type="EMBL" id="ML210185">
    <property type="protein sequence ID" value="TFK25569.1"/>
    <property type="molecule type" value="Genomic_DNA"/>
</dbReference>
<keyword evidence="2" id="KW-1185">Reference proteome</keyword>
<proteinExistence type="predicted"/>
<gene>
    <name evidence="1" type="ORF">FA15DRAFT_354914</name>
</gene>
<dbReference type="AlphaFoldDB" id="A0A5C3KY39"/>
<reference evidence="1 2" key="1">
    <citation type="journal article" date="2019" name="Nat. Ecol. Evol.">
        <title>Megaphylogeny resolves global patterns of mushroom evolution.</title>
        <authorList>
            <person name="Varga T."/>
            <person name="Krizsan K."/>
            <person name="Foldi C."/>
            <person name="Dima B."/>
            <person name="Sanchez-Garcia M."/>
            <person name="Sanchez-Ramirez S."/>
            <person name="Szollosi G.J."/>
            <person name="Szarkandi J.G."/>
            <person name="Papp V."/>
            <person name="Albert L."/>
            <person name="Andreopoulos W."/>
            <person name="Angelini C."/>
            <person name="Antonin V."/>
            <person name="Barry K.W."/>
            <person name="Bougher N.L."/>
            <person name="Buchanan P."/>
            <person name="Buyck B."/>
            <person name="Bense V."/>
            <person name="Catcheside P."/>
            <person name="Chovatia M."/>
            <person name="Cooper J."/>
            <person name="Damon W."/>
            <person name="Desjardin D."/>
            <person name="Finy P."/>
            <person name="Geml J."/>
            <person name="Haridas S."/>
            <person name="Hughes K."/>
            <person name="Justo A."/>
            <person name="Karasinski D."/>
            <person name="Kautmanova I."/>
            <person name="Kiss B."/>
            <person name="Kocsube S."/>
            <person name="Kotiranta H."/>
            <person name="LaButti K.M."/>
            <person name="Lechner B.E."/>
            <person name="Liimatainen K."/>
            <person name="Lipzen A."/>
            <person name="Lukacs Z."/>
            <person name="Mihaltcheva S."/>
            <person name="Morgado L.N."/>
            <person name="Niskanen T."/>
            <person name="Noordeloos M.E."/>
            <person name="Ohm R.A."/>
            <person name="Ortiz-Santana B."/>
            <person name="Ovrebo C."/>
            <person name="Racz N."/>
            <person name="Riley R."/>
            <person name="Savchenko A."/>
            <person name="Shiryaev A."/>
            <person name="Soop K."/>
            <person name="Spirin V."/>
            <person name="Szebenyi C."/>
            <person name="Tomsovsky M."/>
            <person name="Tulloss R.E."/>
            <person name="Uehling J."/>
            <person name="Grigoriev I.V."/>
            <person name="Vagvolgyi C."/>
            <person name="Papp T."/>
            <person name="Martin F.M."/>
            <person name="Miettinen O."/>
            <person name="Hibbett D.S."/>
            <person name="Nagy L.G."/>
        </authorList>
    </citation>
    <scope>NUCLEOTIDE SEQUENCE [LARGE SCALE GENOMIC DNA]</scope>
    <source>
        <strain evidence="1 2">CBS 121175</strain>
    </source>
</reference>
<name>A0A5C3KY39_COPMA</name>
<sequence>MRYLLVGHPNDDCSTSDLWMEIEAHLLCLMALSLGKVTAQRRYFLMPRRGATSKSPGARSGLSRVNLYILIVILCSVVPREATFGCLLSLITYHHCSQHGFRQYI</sequence>
<evidence type="ECO:0000313" key="2">
    <source>
        <dbReference type="Proteomes" id="UP000307440"/>
    </source>
</evidence>
<dbReference type="Proteomes" id="UP000307440">
    <property type="component" value="Unassembled WGS sequence"/>
</dbReference>
<evidence type="ECO:0000313" key="1">
    <source>
        <dbReference type="EMBL" id="TFK25569.1"/>
    </source>
</evidence>